<reference evidence="2" key="1">
    <citation type="journal article" date="2014" name="Int. J. Syst. Evol. Microbiol.">
        <title>Complete genome sequence of Corynebacterium casei LMG S-19264T (=DSM 44701T), isolated from a smear-ripened cheese.</title>
        <authorList>
            <consortium name="US DOE Joint Genome Institute (JGI-PGF)"/>
            <person name="Walter F."/>
            <person name="Albersmeier A."/>
            <person name="Kalinowski J."/>
            <person name="Ruckert C."/>
        </authorList>
    </citation>
    <scope>NUCLEOTIDE SEQUENCE</scope>
    <source>
        <strain evidence="2">CGMCC 1.12921</strain>
    </source>
</reference>
<keyword evidence="1" id="KW-0732">Signal</keyword>
<sequence>MRFTLTLAALAATALTAIAPANAGSSAEYKITVDSYDLTSARGTERAYASIERQVRRFCEQSGRRTLTQLNEETRCKTELMADVIARIDQQPLTAFHRAGNTQRFSNN</sequence>
<evidence type="ECO:0000313" key="3">
    <source>
        <dbReference type="Proteomes" id="UP000613582"/>
    </source>
</evidence>
<proteinExistence type="predicted"/>
<evidence type="ECO:0008006" key="4">
    <source>
        <dbReference type="Google" id="ProtNLM"/>
    </source>
</evidence>
<reference evidence="2" key="2">
    <citation type="submission" date="2020-09" db="EMBL/GenBank/DDBJ databases">
        <authorList>
            <person name="Sun Q."/>
            <person name="Zhou Y."/>
        </authorList>
    </citation>
    <scope>NUCLEOTIDE SEQUENCE</scope>
    <source>
        <strain evidence="2">CGMCC 1.12921</strain>
    </source>
</reference>
<name>A0A8J2V6Z2_9PROT</name>
<dbReference type="EMBL" id="BMGH01000001">
    <property type="protein sequence ID" value="GGC98643.1"/>
    <property type="molecule type" value="Genomic_DNA"/>
</dbReference>
<dbReference type="AlphaFoldDB" id="A0A8J2V6Z2"/>
<accession>A0A8J2V6Z2</accession>
<feature type="chain" id="PRO_5035275318" description="UrcA family protein" evidence="1">
    <location>
        <begin position="24"/>
        <end position="108"/>
    </location>
</feature>
<evidence type="ECO:0000313" key="2">
    <source>
        <dbReference type="EMBL" id="GGC98643.1"/>
    </source>
</evidence>
<organism evidence="2 3">
    <name type="scientific">Aquisalinus flavus</name>
    <dbReference type="NCBI Taxonomy" id="1526572"/>
    <lineage>
        <taxon>Bacteria</taxon>
        <taxon>Pseudomonadati</taxon>
        <taxon>Pseudomonadota</taxon>
        <taxon>Alphaproteobacteria</taxon>
        <taxon>Parvularculales</taxon>
        <taxon>Parvularculaceae</taxon>
        <taxon>Aquisalinus</taxon>
    </lineage>
</organism>
<comment type="caution">
    <text evidence="2">The sequence shown here is derived from an EMBL/GenBank/DDBJ whole genome shotgun (WGS) entry which is preliminary data.</text>
</comment>
<evidence type="ECO:0000256" key="1">
    <source>
        <dbReference type="SAM" id="SignalP"/>
    </source>
</evidence>
<protein>
    <recommendedName>
        <fullName evidence="4">UrcA family protein</fullName>
    </recommendedName>
</protein>
<dbReference type="Proteomes" id="UP000613582">
    <property type="component" value="Unassembled WGS sequence"/>
</dbReference>
<dbReference type="NCBIfam" id="TIGR04433">
    <property type="entry name" value="UrcA_uranyl"/>
    <property type="match status" value="1"/>
</dbReference>
<dbReference type="RefSeq" id="WP_188159667.1">
    <property type="nucleotide sequence ID" value="NZ_BMGH01000001.1"/>
</dbReference>
<feature type="signal peptide" evidence="1">
    <location>
        <begin position="1"/>
        <end position="23"/>
    </location>
</feature>
<dbReference type="InterPro" id="IPR030972">
    <property type="entry name" value="UrcA_uranyl"/>
</dbReference>
<keyword evidence="3" id="KW-1185">Reference proteome</keyword>
<gene>
    <name evidence="2" type="ORF">GCM10011342_04490</name>
</gene>